<dbReference type="PANTHER" id="PTHR47506">
    <property type="entry name" value="TRANSCRIPTIONAL REGULATORY PROTEIN"/>
    <property type="match status" value="1"/>
</dbReference>
<feature type="domain" description="HTH tetR-type" evidence="5">
    <location>
        <begin position="17"/>
        <end position="77"/>
    </location>
</feature>
<gene>
    <name evidence="6" type="ORF">F3W81_10935</name>
</gene>
<dbReference type="PRINTS" id="PR00455">
    <property type="entry name" value="HTHTETR"/>
</dbReference>
<dbReference type="InterPro" id="IPR041490">
    <property type="entry name" value="KstR2_TetR_C"/>
</dbReference>
<dbReference type="RefSeq" id="WP_193079203.1">
    <property type="nucleotide sequence ID" value="NZ_CP045201.1"/>
</dbReference>
<dbReference type="SUPFAM" id="SSF48498">
    <property type="entry name" value="Tetracyclin repressor-like, C-terminal domain"/>
    <property type="match status" value="1"/>
</dbReference>
<organism evidence="6 7">
    <name type="scientific">Pseudooceanicola spongiae</name>
    <dbReference type="NCBI Taxonomy" id="2613965"/>
    <lineage>
        <taxon>Bacteria</taxon>
        <taxon>Pseudomonadati</taxon>
        <taxon>Pseudomonadota</taxon>
        <taxon>Alphaproteobacteria</taxon>
        <taxon>Rhodobacterales</taxon>
        <taxon>Paracoccaceae</taxon>
        <taxon>Pseudooceanicola</taxon>
    </lineage>
</organism>
<dbReference type="Pfam" id="PF17932">
    <property type="entry name" value="TetR_C_24"/>
    <property type="match status" value="1"/>
</dbReference>
<feature type="DNA-binding region" description="H-T-H motif" evidence="4">
    <location>
        <begin position="40"/>
        <end position="59"/>
    </location>
</feature>
<dbReference type="Proteomes" id="UP000594118">
    <property type="component" value="Chromosome"/>
</dbReference>
<evidence type="ECO:0000256" key="2">
    <source>
        <dbReference type="ARBA" id="ARBA00023125"/>
    </source>
</evidence>
<dbReference type="InterPro" id="IPR001647">
    <property type="entry name" value="HTH_TetR"/>
</dbReference>
<dbReference type="Gene3D" id="1.10.10.60">
    <property type="entry name" value="Homeodomain-like"/>
    <property type="match status" value="2"/>
</dbReference>
<feature type="domain" description="HTH tetR-type" evidence="5">
    <location>
        <begin position="225"/>
        <end position="285"/>
    </location>
</feature>
<proteinExistence type="predicted"/>
<keyword evidence="1" id="KW-0805">Transcription regulation</keyword>
<evidence type="ECO:0000256" key="1">
    <source>
        <dbReference type="ARBA" id="ARBA00023015"/>
    </source>
</evidence>
<evidence type="ECO:0000313" key="6">
    <source>
        <dbReference type="EMBL" id="QOL81285.1"/>
    </source>
</evidence>
<dbReference type="KEGG" id="pshq:F3W81_10935"/>
<dbReference type="Gene3D" id="1.10.357.10">
    <property type="entry name" value="Tetracycline Repressor, domain 2"/>
    <property type="match status" value="2"/>
</dbReference>
<accession>A0A7L9WLL6</accession>
<feature type="DNA-binding region" description="H-T-H motif" evidence="4">
    <location>
        <begin position="248"/>
        <end position="267"/>
    </location>
</feature>
<name>A0A7L9WLL6_9RHOB</name>
<dbReference type="EMBL" id="CP045201">
    <property type="protein sequence ID" value="QOL81285.1"/>
    <property type="molecule type" value="Genomic_DNA"/>
</dbReference>
<evidence type="ECO:0000256" key="3">
    <source>
        <dbReference type="ARBA" id="ARBA00023163"/>
    </source>
</evidence>
<dbReference type="Pfam" id="PF00440">
    <property type="entry name" value="TetR_N"/>
    <property type="match status" value="1"/>
</dbReference>
<dbReference type="GO" id="GO:0003677">
    <property type="term" value="F:DNA binding"/>
    <property type="evidence" value="ECO:0007669"/>
    <property type="project" value="UniProtKB-UniRule"/>
</dbReference>
<dbReference type="PROSITE" id="PS50977">
    <property type="entry name" value="HTH_TETR_2"/>
    <property type="match status" value="2"/>
</dbReference>
<keyword evidence="3" id="KW-0804">Transcription</keyword>
<keyword evidence="7" id="KW-1185">Reference proteome</keyword>
<evidence type="ECO:0000259" key="5">
    <source>
        <dbReference type="PROSITE" id="PS50977"/>
    </source>
</evidence>
<dbReference type="InterPro" id="IPR036271">
    <property type="entry name" value="Tet_transcr_reg_TetR-rel_C_sf"/>
</dbReference>
<dbReference type="PANTHER" id="PTHR47506:SF1">
    <property type="entry name" value="HTH-TYPE TRANSCRIPTIONAL REGULATOR YJDC"/>
    <property type="match status" value="1"/>
</dbReference>
<dbReference type="SUPFAM" id="SSF46689">
    <property type="entry name" value="Homeodomain-like"/>
    <property type="match status" value="2"/>
</dbReference>
<dbReference type="AlphaFoldDB" id="A0A7L9WLL6"/>
<keyword evidence="2 4" id="KW-0238">DNA-binding</keyword>
<reference evidence="6 7" key="1">
    <citation type="submission" date="2019-10" db="EMBL/GenBank/DDBJ databases">
        <title>Pseudopuniceibacterium sp. HQ09 islated from Antarctica.</title>
        <authorList>
            <person name="Liao L."/>
            <person name="Su S."/>
            <person name="Chen B."/>
            <person name="Yu Y."/>
        </authorList>
    </citation>
    <scope>NUCLEOTIDE SEQUENCE [LARGE SCALE GENOMIC DNA]</scope>
    <source>
        <strain evidence="6 7">HQ09</strain>
    </source>
</reference>
<evidence type="ECO:0000313" key="7">
    <source>
        <dbReference type="Proteomes" id="UP000594118"/>
    </source>
</evidence>
<protein>
    <submittedName>
        <fullName evidence="6">TetR family transcriptional regulator</fullName>
    </submittedName>
</protein>
<dbReference type="InterPro" id="IPR009057">
    <property type="entry name" value="Homeodomain-like_sf"/>
</dbReference>
<sequence>MDDTFLAPTPDNSDRFLRKRDEIVTAAAAQIARRGLKGLTLVGVAQMVGLNTTSITYYFKRKELLASAAMEDALARFAAILSPEAAPKADPRAYLGAALARNSAYCAAIRRGEAAPLTILSDMRALDEPDRTRLIAAYFRLVAQVATRFGPAADPDQKARNIARAQLFCDMLHWSRSWLELYAEADFPRVEARLRDLLSHGFARPGAPWTPEVFPVDPEGPEPVAISADTYLRIATRLINERGYRGASVERIVAQLQVSKGSFYHHLSGKDDLVTACFDRSYSRVTATQHRAIALQGDQWHRLTSALASLLEVQFAGHLPLLRDTAMLALPPDIRPHVTRRSDRLARRFAGMISDGIAEGSVRAVDPTIAAQCLMGMVNSAADMAPRVSRWPSRAAAIRDYAGPLAYGFFD</sequence>
<evidence type="ECO:0000256" key="4">
    <source>
        <dbReference type="PROSITE-ProRule" id="PRU00335"/>
    </source>
</evidence>